<dbReference type="Gene3D" id="3.40.1110.10">
    <property type="entry name" value="Calcium-transporting ATPase, cytoplasmic domain N"/>
    <property type="match status" value="1"/>
</dbReference>
<dbReference type="SUPFAM" id="SSF81660">
    <property type="entry name" value="Metal cation-transporting ATPase, ATP-binding domain N"/>
    <property type="match status" value="1"/>
</dbReference>
<keyword evidence="2" id="KW-0812">Transmembrane</keyword>
<proteinExistence type="predicted"/>
<dbReference type="GO" id="GO:0045332">
    <property type="term" value="P:phospholipid translocation"/>
    <property type="evidence" value="ECO:0007669"/>
    <property type="project" value="TreeGrafter"/>
</dbReference>
<dbReference type="AlphaFoldDB" id="A0A0J8B2V6"/>
<dbReference type="OrthoDB" id="1742340at2759"/>
<keyword evidence="6" id="KW-1185">Reference proteome</keyword>
<dbReference type="PROSITE" id="PS00154">
    <property type="entry name" value="ATPASE_E1_E2"/>
    <property type="match status" value="1"/>
</dbReference>
<keyword evidence="3" id="KW-1133">Transmembrane helix</keyword>
<accession>A0A0J8B2V6</accession>
<dbReference type="GO" id="GO:0140326">
    <property type="term" value="F:ATPase-coupled intramembrane lipid transporter activity"/>
    <property type="evidence" value="ECO:0007669"/>
    <property type="project" value="TreeGrafter"/>
</dbReference>
<dbReference type="PANTHER" id="PTHR24092">
    <property type="entry name" value="PROBABLE PHOSPHOLIPID-TRANSPORTING ATPASE"/>
    <property type="match status" value="1"/>
</dbReference>
<dbReference type="GO" id="GO:0000166">
    <property type="term" value="F:nucleotide binding"/>
    <property type="evidence" value="ECO:0007669"/>
    <property type="project" value="InterPro"/>
</dbReference>
<dbReference type="InterPro" id="IPR018303">
    <property type="entry name" value="ATPase_P-typ_P_site"/>
</dbReference>
<dbReference type="GO" id="GO:0005886">
    <property type="term" value="C:plasma membrane"/>
    <property type="evidence" value="ECO:0007669"/>
    <property type="project" value="TreeGrafter"/>
</dbReference>
<evidence type="ECO:0000313" key="6">
    <source>
        <dbReference type="Proteomes" id="UP000035740"/>
    </source>
</evidence>
<gene>
    <name evidence="5" type="ORF">BVRB_023870</name>
</gene>
<dbReference type="Gramene" id="KMS94193">
    <property type="protein sequence ID" value="KMS94193"/>
    <property type="gene ID" value="BVRB_023870"/>
</dbReference>
<evidence type="ECO:0000256" key="1">
    <source>
        <dbReference type="ARBA" id="ARBA00004370"/>
    </source>
</evidence>
<name>A0A0J8B2V6_BETVV</name>
<dbReference type="InterPro" id="IPR023299">
    <property type="entry name" value="ATPase_P-typ_cyto_dom_N"/>
</dbReference>
<keyword evidence="4" id="KW-0472">Membrane</keyword>
<reference evidence="5 6" key="1">
    <citation type="journal article" date="2014" name="Nature">
        <title>The genome of the recently domesticated crop plant sugar beet (Beta vulgaris).</title>
        <authorList>
            <person name="Dohm J.C."/>
            <person name="Minoche A.E."/>
            <person name="Holtgrawe D."/>
            <person name="Capella-Gutierrez S."/>
            <person name="Zakrzewski F."/>
            <person name="Tafer H."/>
            <person name="Rupp O."/>
            <person name="Sorensen T.R."/>
            <person name="Stracke R."/>
            <person name="Reinhardt R."/>
            <person name="Goesmann A."/>
            <person name="Kraft T."/>
            <person name="Schulz B."/>
            <person name="Stadler P.F."/>
            <person name="Schmidt T."/>
            <person name="Gabaldon T."/>
            <person name="Lehrach H."/>
            <person name="Weisshaar B."/>
            <person name="Himmelbauer H."/>
        </authorList>
    </citation>
    <scope>NUCLEOTIDE SEQUENCE [LARGE SCALE GENOMIC DNA]</scope>
    <source>
        <tissue evidence="5">Taproot</tissue>
    </source>
</reference>
<evidence type="ECO:0000256" key="2">
    <source>
        <dbReference type="ARBA" id="ARBA00022692"/>
    </source>
</evidence>
<feature type="non-terminal residue" evidence="5">
    <location>
        <position position="1"/>
    </location>
</feature>
<dbReference type="Pfam" id="PF13246">
    <property type="entry name" value="Cation_ATPase"/>
    <property type="match status" value="1"/>
</dbReference>
<dbReference type="EMBL" id="KQ095400">
    <property type="protein sequence ID" value="KMS94193.1"/>
    <property type="molecule type" value="Genomic_DNA"/>
</dbReference>
<protein>
    <submittedName>
        <fullName evidence="5">Uncharacterized protein</fullName>
    </submittedName>
</protein>
<dbReference type="PANTHER" id="PTHR24092:SF218">
    <property type="entry name" value="PHOSPHOLIPID-TRANSPORTING ATPASE"/>
    <property type="match status" value="1"/>
</dbReference>
<evidence type="ECO:0000256" key="3">
    <source>
        <dbReference type="ARBA" id="ARBA00022989"/>
    </source>
</evidence>
<dbReference type="Proteomes" id="UP000035740">
    <property type="component" value="Unassembled WGS sequence"/>
</dbReference>
<sequence>DSDMSIPGSDADRAEGVHRLYSTVKSSNLNDELGQIEYLFTDKTGTLTCNRMELSNVSADGFISQNKRLETTALASVQPPLQTDQHRLSVVALAESGKSAQVLENLVHWAFKNIIENRSVDSMQPVDVEHHAQNPQHSNISPDVIAALTAASLSKSEKRVQDMLFCMLVCNDVQPEKNGDRVEFVSASPDEIALVEALARNGLRLISAGPSQPWIIQLDAAPEHTFTFGRIAQLDFSSDRRRMSVVVQAQDGTAILFTKGASSTIEPFLSTDSVNEATLAETQNI</sequence>
<organism evidence="5 6">
    <name type="scientific">Beta vulgaris subsp. vulgaris</name>
    <name type="common">Beet</name>
    <dbReference type="NCBI Taxonomy" id="3555"/>
    <lineage>
        <taxon>Eukaryota</taxon>
        <taxon>Viridiplantae</taxon>
        <taxon>Streptophyta</taxon>
        <taxon>Embryophyta</taxon>
        <taxon>Tracheophyta</taxon>
        <taxon>Spermatophyta</taxon>
        <taxon>Magnoliopsida</taxon>
        <taxon>eudicotyledons</taxon>
        <taxon>Gunneridae</taxon>
        <taxon>Pentapetalae</taxon>
        <taxon>Caryophyllales</taxon>
        <taxon>Chenopodiaceae</taxon>
        <taxon>Betoideae</taxon>
        <taxon>Beta</taxon>
    </lineage>
</organism>
<evidence type="ECO:0000313" key="5">
    <source>
        <dbReference type="EMBL" id="KMS94193.1"/>
    </source>
</evidence>
<evidence type="ECO:0000256" key="4">
    <source>
        <dbReference type="ARBA" id="ARBA00023136"/>
    </source>
</evidence>
<comment type="subcellular location">
    <subcellularLocation>
        <location evidence="1">Membrane</location>
    </subcellularLocation>
</comment>